<feature type="signal peptide" evidence="2">
    <location>
        <begin position="1"/>
        <end position="33"/>
    </location>
</feature>
<evidence type="ECO:0000256" key="1">
    <source>
        <dbReference type="SAM" id="MobiDB-lite"/>
    </source>
</evidence>
<reference evidence="3" key="1">
    <citation type="submission" date="2024-05" db="EMBL/GenBank/DDBJ databases">
        <title>30 novel species of actinomycetes from the DSMZ collection.</title>
        <authorList>
            <person name="Nouioui I."/>
        </authorList>
    </citation>
    <scope>NUCLEOTIDE SEQUENCE</scope>
    <source>
        <strain evidence="3">DSM 40473</strain>
    </source>
</reference>
<evidence type="ECO:0000256" key="2">
    <source>
        <dbReference type="SAM" id="SignalP"/>
    </source>
</evidence>
<feature type="chain" id="PRO_5046157602" evidence="2">
    <location>
        <begin position="34"/>
        <end position="86"/>
    </location>
</feature>
<feature type="compositionally biased region" description="Low complexity" evidence="1">
    <location>
        <begin position="30"/>
        <end position="44"/>
    </location>
</feature>
<dbReference type="Proteomes" id="UP001180531">
    <property type="component" value="Unassembled WGS sequence"/>
</dbReference>
<gene>
    <name evidence="3" type="ORF">RM609_11530</name>
</gene>
<accession>A0ABU2SP52</accession>
<feature type="region of interest" description="Disordered" evidence="1">
    <location>
        <begin position="30"/>
        <end position="52"/>
    </location>
</feature>
<proteinExistence type="predicted"/>
<evidence type="ECO:0000313" key="4">
    <source>
        <dbReference type="Proteomes" id="UP001180531"/>
    </source>
</evidence>
<sequence length="86" mass="8440">MFSSKRVSRIRALALTALTAGLLCGGMTTSAGAADGSSTSTDGAGKNREVQPGDRVLAGLTHTVTGLMGDPTAVTRILPAPGALGG</sequence>
<name>A0ABU2SP52_9ACTN</name>
<keyword evidence="2" id="KW-0732">Signal</keyword>
<comment type="caution">
    <text evidence="3">The sequence shown here is derived from an EMBL/GenBank/DDBJ whole genome shotgun (WGS) entry which is preliminary data.</text>
</comment>
<organism evidence="3 4">
    <name type="scientific">Streptomyces hesseae</name>
    <dbReference type="NCBI Taxonomy" id="3075519"/>
    <lineage>
        <taxon>Bacteria</taxon>
        <taxon>Bacillati</taxon>
        <taxon>Actinomycetota</taxon>
        <taxon>Actinomycetes</taxon>
        <taxon>Kitasatosporales</taxon>
        <taxon>Streptomycetaceae</taxon>
        <taxon>Streptomyces</taxon>
    </lineage>
</organism>
<evidence type="ECO:0000313" key="3">
    <source>
        <dbReference type="EMBL" id="MDT0449699.1"/>
    </source>
</evidence>
<keyword evidence="4" id="KW-1185">Reference proteome</keyword>
<protein>
    <submittedName>
        <fullName evidence="3">Uncharacterized protein</fullName>
    </submittedName>
</protein>
<dbReference type="RefSeq" id="WP_311610166.1">
    <property type="nucleotide sequence ID" value="NZ_JAVRFI010000005.1"/>
</dbReference>
<dbReference type="EMBL" id="JAVRFI010000005">
    <property type="protein sequence ID" value="MDT0449699.1"/>
    <property type="molecule type" value="Genomic_DNA"/>
</dbReference>